<dbReference type="GO" id="GO:0005829">
    <property type="term" value="C:cytosol"/>
    <property type="evidence" value="ECO:0007669"/>
    <property type="project" value="TreeGrafter"/>
</dbReference>
<evidence type="ECO:0000313" key="6">
    <source>
        <dbReference type="EMBL" id="BAN20891.1"/>
    </source>
</evidence>
<evidence type="ECO:0000256" key="3">
    <source>
        <dbReference type="ARBA" id="ARBA00038050"/>
    </source>
</evidence>
<dbReference type="PANTHER" id="PTHR12649:SF29">
    <property type="entry name" value="AMINOACYL-TRNA HYDROLASE"/>
    <property type="match status" value="1"/>
</dbReference>
<dbReference type="SUPFAM" id="SSF102462">
    <property type="entry name" value="Peptidyl-tRNA hydrolase II"/>
    <property type="match status" value="1"/>
</dbReference>
<dbReference type="FunFam" id="3.40.1490.10:FF:000002">
    <property type="entry name" value="Peptidyl-tRNA hydrolase 2, mitochondrial"/>
    <property type="match status" value="1"/>
</dbReference>
<organism evidence="6">
    <name type="scientific">Riptortus pedestris</name>
    <name type="common">Bean bug</name>
    <dbReference type="NCBI Taxonomy" id="329032"/>
    <lineage>
        <taxon>Eukaryota</taxon>
        <taxon>Metazoa</taxon>
        <taxon>Ecdysozoa</taxon>
        <taxon>Arthropoda</taxon>
        <taxon>Hexapoda</taxon>
        <taxon>Insecta</taxon>
        <taxon>Pterygota</taxon>
        <taxon>Neoptera</taxon>
        <taxon>Paraneoptera</taxon>
        <taxon>Hemiptera</taxon>
        <taxon>Heteroptera</taxon>
        <taxon>Panheteroptera</taxon>
        <taxon>Pentatomomorpha</taxon>
        <taxon>Coreoidea</taxon>
        <taxon>Alydidae</taxon>
        <taxon>Riptortus</taxon>
    </lineage>
</organism>
<dbReference type="Gene3D" id="3.40.1490.10">
    <property type="entry name" value="Bit1"/>
    <property type="match status" value="1"/>
</dbReference>
<comment type="catalytic activity">
    <reaction evidence="4">
        <text>an N-acyl-L-alpha-aminoacyl-tRNA + H2O = an N-acyl-L-amino acid + a tRNA + H(+)</text>
        <dbReference type="Rhea" id="RHEA:54448"/>
        <dbReference type="Rhea" id="RHEA-COMP:10123"/>
        <dbReference type="Rhea" id="RHEA-COMP:13883"/>
        <dbReference type="ChEBI" id="CHEBI:15377"/>
        <dbReference type="ChEBI" id="CHEBI:15378"/>
        <dbReference type="ChEBI" id="CHEBI:59874"/>
        <dbReference type="ChEBI" id="CHEBI:78442"/>
        <dbReference type="ChEBI" id="CHEBI:138191"/>
        <dbReference type="EC" id="3.1.1.29"/>
    </reaction>
</comment>
<proteinExistence type="evidence at transcript level"/>
<evidence type="ECO:0000256" key="1">
    <source>
        <dbReference type="ARBA" id="ARBA00013260"/>
    </source>
</evidence>
<reference evidence="6" key="1">
    <citation type="journal article" date="2013" name="PLoS ONE">
        <title>Gene expression in gut symbiotic organ of stinkbug affected by extracellular bacterial symbiont.</title>
        <authorList>
            <person name="Futahashi R."/>
            <person name="Tanaka K."/>
            <person name="Tanahashi M."/>
            <person name="Nikoh N."/>
            <person name="Kikuchi Y."/>
            <person name="Lee B.L."/>
            <person name="Fukatsu T."/>
        </authorList>
    </citation>
    <scope>NUCLEOTIDE SEQUENCE</scope>
    <source>
        <tissue evidence="6">Midgut</tissue>
    </source>
</reference>
<name>R4WPT0_RIPPE</name>
<evidence type="ECO:0000259" key="5">
    <source>
        <dbReference type="PROSITE" id="PS50030"/>
    </source>
</evidence>
<dbReference type="InterPro" id="IPR009060">
    <property type="entry name" value="UBA-like_sf"/>
</dbReference>
<accession>R4WPT0</accession>
<dbReference type="EMBL" id="AK417676">
    <property type="protein sequence ID" value="BAN20891.1"/>
    <property type="molecule type" value="mRNA"/>
</dbReference>
<dbReference type="Pfam" id="PF22562">
    <property type="entry name" value="UBA_7"/>
    <property type="match status" value="1"/>
</dbReference>
<dbReference type="EC" id="3.1.1.29" evidence="1"/>
<dbReference type="NCBIfam" id="TIGR00283">
    <property type="entry name" value="arch_pth2"/>
    <property type="match status" value="1"/>
</dbReference>
<dbReference type="PANTHER" id="PTHR12649">
    <property type="entry name" value="PEPTIDYL-TRNA HYDROLASE 2"/>
    <property type="match status" value="1"/>
</dbReference>
<comment type="similarity">
    <text evidence="3">Belongs to the PTH2 family.</text>
</comment>
<dbReference type="InterPro" id="IPR015940">
    <property type="entry name" value="UBA"/>
</dbReference>
<dbReference type="CDD" id="cd02430">
    <property type="entry name" value="PTH2"/>
    <property type="match status" value="1"/>
</dbReference>
<dbReference type="InterPro" id="IPR023476">
    <property type="entry name" value="Pep_tRNA_hydro_II_dom_sf"/>
</dbReference>
<dbReference type="PROSITE" id="PS50030">
    <property type="entry name" value="UBA"/>
    <property type="match status" value="1"/>
</dbReference>
<dbReference type="Pfam" id="PF01981">
    <property type="entry name" value="PTH2"/>
    <property type="match status" value="1"/>
</dbReference>
<dbReference type="AlphaFoldDB" id="R4WPT0"/>
<dbReference type="InterPro" id="IPR002833">
    <property type="entry name" value="PTH2"/>
</dbReference>
<keyword evidence="2" id="KW-0378">Hydrolase</keyword>
<dbReference type="Gene3D" id="1.10.8.10">
    <property type="entry name" value="DNA helicase RuvA subunit, C-terminal domain"/>
    <property type="match status" value="1"/>
</dbReference>
<feature type="domain" description="UBA" evidence="5">
    <location>
        <begin position="18"/>
        <end position="59"/>
    </location>
</feature>
<evidence type="ECO:0000256" key="4">
    <source>
        <dbReference type="ARBA" id="ARBA00048707"/>
    </source>
</evidence>
<sequence>MEPNIGANTGGEDVKMDPPNPEYLKCLMEMGISQTTAEQALRTTNNSSLEAAASCALELHEVSDEENWEDIDENFKMVFVVNSSLKMGVGKIAAQVAHAAVDLYKLCLLNKAEECVKLACWQDSGEKKIVLSGKDELELIDLAKKALELNIPHYVVRDAGLTEVPENSLTVLGLFGTEEEVDKVTKHLRLL</sequence>
<dbReference type="SUPFAM" id="SSF46934">
    <property type="entry name" value="UBA-like"/>
    <property type="match status" value="1"/>
</dbReference>
<dbReference type="GO" id="GO:0004045">
    <property type="term" value="F:peptidyl-tRNA hydrolase activity"/>
    <property type="evidence" value="ECO:0007669"/>
    <property type="project" value="UniProtKB-EC"/>
</dbReference>
<protein>
    <recommendedName>
        <fullName evidence="1">peptidyl-tRNA hydrolase</fullName>
        <ecNumber evidence="1">3.1.1.29</ecNumber>
    </recommendedName>
</protein>
<evidence type="ECO:0000256" key="2">
    <source>
        <dbReference type="ARBA" id="ARBA00022801"/>
    </source>
</evidence>